<dbReference type="RefSeq" id="WP_151860452.1">
    <property type="nucleotide sequence ID" value="NZ_WBZC01000013.1"/>
</dbReference>
<dbReference type="Proteomes" id="UP000432715">
    <property type="component" value="Unassembled WGS sequence"/>
</dbReference>
<dbReference type="PANTHER" id="PTHR37301:SF1">
    <property type="entry name" value="DNA-BINDING PROTEIN"/>
    <property type="match status" value="1"/>
</dbReference>
<dbReference type="Pfam" id="PF13443">
    <property type="entry name" value="HTH_26"/>
    <property type="match status" value="1"/>
</dbReference>
<dbReference type="GO" id="GO:0003677">
    <property type="term" value="F:DNA binding"/>
    <property type="evidence" value="ECO:0007669"/>
    <property type="project" value="InterPro"/>
</dbReference>
<dbReference type="InterPro" id="IPR010982">
    <property type="entry name" value="Lambda_DNA-bd_dom_sf"/>
</dbReference>
<organism evidence="2 3">
    <name type="scientific">Alkaliphilus pronyensis</name>
    <dbReference type="NCBI Taxonomy" id="1482732"/>
    <lineage>
        <taxon>Bacteria</taxon>
        <taxon>Bacillati</taxon>
        <taxon>Bacillota</taxon>
        <taxon>Clostridia</taxon>
        <taxon>Peptostreptococcales</taxon>
        <taxon>Natronincolaceae</taxon>
        <taxon>Alkaliphilus</taxon>
    </lineage>
</organism>
<keyword evidence="3" id="KW-1185">Reference proteome</keyword>
<dbReference type="OrthoDB" id="9804186at2"/>
<evidence type="ECO:0000259" key="1">
    <source>
        <dbReference type="Pfam" id="PF13443"/>
    </source>
</evidence>
<dbReference type="InterPro" id="IPR001387">
    <property type="entry name" value="Cro/C1-type_HTH"/>
</dbReference>
<gene>
    <name evidence="2" type="ORF">F8154_04760</name>
</gene>
<accession>A0A6I0FBC8</accession>
<proteinExistence type="predicted"/>
<sequence>MAFSYNKLWKMLIDKEMNKVALRDATSITPATLAKLSKNQPVSMNILARICKELKCNIGDIVDYIPEGENQSK</sequence>
<feature type="domain" description="HTH cro/C1-type" evidence="1">
    <location>
        <begin position="7"/>
        <end position="67"/>
    </location>
</feature>
<comment type="caution">
    <text evidence="2">The sequence shown here is derived from an EMBL/GenBank/DDBJ whole genome shotgun (WGS) entry which is preliminary data.</text>
</comment>
<reference evidence="2 3" key="1">
    <citation type="submission" date="2019-10" db="EMBL/GenBank/DDBJ databases">
        <title>Alkaliphilus serpentinus sp. nov. and Alkaliphilus pronyensis sp. nov., two novel anaerobic alkaliphilic species isolated from the serpentinized-hosted hydrothermal field of the Prony Bay (New Caledonia).</title>
        <authorList>
            <person name="Postec A."/>
        </authorList>
    </citation>
    <scope>NUCLEOTIDE SEQUENCE [LARGE SCALE GENOMIC DNA]</scope>
    <source>
        <strain evidence="2 3">LacV</strain>
    </source>
</reference>
<name>A0A6I0FBC8_9FIRM</name>
<protein>
    <submittedName>
        <fullName evidence="2">Helix-turn-helix transcriptional regulator</fullName>
    </submittedName>
</protein>
<dbReference type="SUPFAM" id="SSF47413">
    <property type="entry name" value="lambda repressor-like DNA-binding domains"/>
    <property type="match status" value="1"/>
</dbReference>
<evidence type="ECO:0000313" key="2">
    <source>
        <dbReference type="EMBL" id="KAB3536073.1"/>
    </source>
</evidence>
<dbReference type="PANTHER" id="PTHR37301">
    <property type="entry name" value="DNA-BINDING PROTEIN-RELATED"/>
    <property type="match status" value="1"/>
</dbReference>
<dbReference type="EMBL" id="WBZC01000013">
    <property type="protein sequence ID" value="KAB3536073.1"/>
    <property type="molecule type" value="Genomic_DNA"/>
</dbReference>
<evidence type="ECO:0000313" key="3">
    <source>
        <dbReference type="Proteomes" id="UP000432715"/>
    </source>
</evidence>
<dbReference type="AlphaFoldDB" id="A0A6I0FBC8"/>